<comment type="caution">
    <text evidence="2">The sequence shown here is derived from an EMBL/GenBank/DDBJ whole genome shotgun (WGS) entry which is preliminary data.</text>
</comment>
<organism evidence="2 3">
    <name type="scientific">Ancylobacter tetraedralis</name>
    <dbReference type="NCBI Taxonomy" id="217068"/>
    <lineage>
        <taxon>Bacteria</taxon>
        <taxon>Pseudomonadati</taxon>
        <taxon>Pseudomonadota</taxon>
        <taxon>Alphaproteobacteria</taxon>
        <taxon>Hyphomicrobiales</taxon>
        <taxon>Xanthobacteraceae</taxon>
        <taxon>Ancylobacter</taxon>
    </lineage>
</organism>
<dbReference type="RefSeq" id="WP_183191784.1">
    <property type="nucleotide sequence ID" value="NZ_JACICD010000012.1"/>
</dbReference>
<feature type="chain" id="PRO_5032477744" evidence="1">
    <location>
        <begin position="25"/>
        <end position="101"/>
    </location>
</feature>
<dbReference type="EMBL" id="JACICD010000012">
    <property type="protein sequence ID" value="MBB3773617.1"/>
    <property type="molecule type" value="Genomic_DNA"/>
</dbReference>
<proteinExistence type="predicted"/>
<feature type="signal peptide" evidence="1">
    <location>
        <begin position="1"/>
        <end position="24"/>
    </location>
</feature>
<protein>
    <submittedName>
        <fullName evidence="2">Uncharacterized protein</fullName>
    </submittedName>
</protein>
<reference evidence="2 3" key="1">
    <citation type="submission" date="2020-08" db="EMBL/GenBank/DDBJ databases">
        <title>Genomic Encyclopedia of Type Strains, Phase IV (KMG-IV): sequencing the most valuable type-strain genomes for metagenomic binning, comparative biology and taxonomic classification.</title>
        <authorList>
            <person name="Goeker M."/>
        </authorList>
    </citation>
    <scope>NUCLEOTIDE SEQUENCE [LARGE SCALE GENOMIC DNA]</scope>
    <source>
        <strain evidence="2 3">DSM 5895</strain>
    </source>
</reference>
<keyword evidence="1" id="KW-0732">Signal</keyword>
<dbReference type="Proteomes" id="UP000533469">
    <property type="component" value="Unassembled WGS sequence"/>
</dbReference>
<keyword evidence="3" id="KW-1185">Reference proteome</keyword>
<evidence type="ECO:0000313" key="3">
    <source>
        <dbReference type="Proteomes" id="UP000533469"/>
    </source>
</evidence>
<evidence type="ECO:0000256" key="1">
    <source>
        <dbReference type="SAM" id="SignalP"/>
    </source>
</evidence>
<dbReference type="PROSITE" id="PS51257">
    <property type="entry name" value="PROKAR_LIPOPROTEIN"/>
    <property type="match status" value="1"/>
</dbReference>
<evidence type="ECO:0000313" key="2">
    <source>
        <dbReference type="EMBL" id="MBB3773617.1"/>
    </source>
</evidence>
<dbReference type="AlphaFoldDB" id="A0A839ZG87"/>
<accession>A0A839ZG87</accession>
<gene>
    <name evidence="2" type="ORF">FHS55_004259</name>
</gene>
<name>A0A839ZG87_9HYPH</name>
<sequence length="101" mass="10968">MMRLVPLSVAIVLSACCMVPAAFAQSMPNSLNMSCAATAALVRERGAVVIGTGPNLFDRYVANQGYCSAQEEVAAPSWIQTRDQSQCFVGYRCREPYQRGD</sequence>